<accession>A0ABU2JIM5</accession>
<dbReference type="Gene3D" id="3.10.450.50">
    <property type="match status" value="1"/>
</dbReference>
<comment type="caution">
    <text evidence="3">The sequence shown here is derived from an EMBL/GenBank/DDBJ whole genome shotgun (WGS) entry which is preliminary data.</text>
</comment>
<dbReference type="Gene3D" id="3.90.1300.10">
    <property type="entry name" value="Amidase signature (AS) domain"/>
    <property type="match status" value="1"/>
</dbReference>
<organism evidence="3 4">
    <name type="scientific">Streptomyces chisholmiae</name>
    <dbReference type="NCBI Taxonomy" id="3075540"/>
    <lineage>
        <taxon>Bacteria</taxon>
        <taxon>Bacillati</taxon>
        <taxon>Actinomycetota</taxon>
        <taxon>Actinomycetes</taxon>
        <taxon>Kitasatosporales</taxon>
        <taxon>Streptomycetaceae</taxon>
        <taxon>Streptomyces</taxon>
    </lineage>
</organism>
<name>A0ABU2JIM5_9ACTN</name>
<evidence type="ECO:0000259" key="2">
    <source>
        <dbReference type="Pfam" id="PF01425"/>
    </source>
</evidence>
<dbReference type="InterPro" id="IPR023631">
    <property type="entry name" value="Amidase_dom"/>
</dbReference>
<dbReference type="PANTHER" id="PTHR46310:SF7">
    <property type="entry name" value="AMIDASE 1"/>
    <property type="match status" value="1"/>
</dbReference>
<dbReference type="Pfam" id="PF01425">
    <property type="entry name" value="Amidase"/>
    <property type="match status" value="1"/>
</dbReference>
<dbReference type="SUPFAM" id="SSF54427">
    <property type="entry name" value="NTF2-like"/>
    <property type="match status" value="1"/>
</dbReference>
<sequence>MTDTGHPESAPTSPEVLGEGPLPADLWAAFLAYDRALLSNDVPALDASFAPGELTLRADHTGVLVGHDAIAAFRAGRPAAPERRLVRVHVRLPADDVALLVAEVASPAGAPGLQTQLWQRVAGRWRVAAAHVTAPPRPARDRPVDGAVWRVVGAPLVAASATGPLTGETVAVKDLFAVAGQAVGAGVPAFLAEGRPAAEHAAAVAALLAAGASVTGLAQTDEFAYSVSGLGGHWGTPAHPTAPGRVPGGSTNGPGVAVARGEVSVGLGTDTAGSIRVPGSYLGLWGLRTSTGRVDTRGLLPLAPSFDAVGWLTRDGATLYAVARTLVPEGPEDGQDALGEHPEVCTVPALNALADPEIARGVEAAARALAARPLDLGVDLGAELAGWYAAFRTVQGFEAWRAHGAWVTEHPGALSAEVAARMAWAATVTEDQQAAARVELDRAAGLLRAGLAGRVLLLPSTATPAPPAADPAALAAARDRTLQLTCLASLAGLPALTLPAPTSAPTPAPEPTPAHPTTAQGSAAGSPLPYGLGLVGPAGSDLALIRFALGAAATLTGRPTPVTEDIR</sequence>
<dbReference type="RefSeq" id="WP_311663479.1">
    <property type="nucleotide sequence ID" value="NZ_JAVREO010000001.1"/>
</dbReference>
<dbReference type="InterPro" id="IPR024507">
    <property type="entry name" value="AtzH-like"/>
</dbReference>
<proteinExistence type="predicted"/>
<evidence type="ECO:0000313" key="4">
    <source>
        <dbReference type="Proteomes" id="UP001183410"/>
    </source>
</evidence>
<gene>
    <name evidence="3" type="ORF">RM844_00845</name>
</gene>
<dbReference type="Proteomes" id="UP001183410">
    <property type="component" value="Unassembled WGS sequence"/>
</dbReference>
<feature type="region of interest" description="Disordered" evidence="1">
    <location>
        <begin position="498"/>
        <end position="524"/>
    </location>
</feature>
<feature type="domain" description="Amidase" evidence="2">
    <location>
        <begin position="160"/>
        <end position="336"/>
    </location>
</feature>
<dbReference type="PANTHER" id="PTHR46310">
    <property type="entry name" value="AMIDASE 1"/>
    <property type="match status" value="1"/>
</dbReference>
<feature type="compositionally biased region" description="Pro residues" evidence="1">
    <location>
        <begin position="502"/>
        <end position="514"/>
    </location>
</feature>
<reference evidence="4" key="1">
    <citation type="submission" date="2023-07" db="EMBL/GenBank/DDBJ databases">
        <title>30 novel species of actinomycetes from the DSMZ collection.</title>
        <authorList>
            <person name="Nouioui I."/>
        </authorList>
    </citation>
    <scope>NUCLEOTIDE SEQUENCE [LARGE SCALE GENOMIC DNA]</scope>
    <source>
        <strain evidence="4">DSM 44915</strain>
    </source>
</reference>
<dbReference type="InterPro" id="IPR032710">
    <property type="entry name" value="NTF2-like_dom_sf"/>
</dbReference>
<keyword evidence="4" id="KW-1185">Reference proteome</keyword>
<dbReference type="SUPFAM" id="SSF75304">
    <property type="entry name" value="Amidase signature (AS) enzymes"/>
    <property type="match status" value="1"/>
</dbReference>
<dbReference type="InterPro" id="IPR036928">
    <property type="entry name" value="AS_sf"/>
</dbReference>
<protein>
    <submittedName>
        <fullName evidence="3">DUF3225 domain-containing protein</fullName>
    </submittedName>
</protein>
<dbReference type="EMBL" id="JAVREO010000001">
    <property type="protein sequence ID" value="MDT0264830.1"/>
    <property type="molecule type" value="Genomic_DNA"/>
</dbReference>
<evidence type="ECO:0000313" key="3">
    <source>
        <dbReference type="EMBL" id="MDT0264830.1"/>
    </source>
</evidence>
<evidence type="ECO:0000256" key="1">
    <source>
        <dbReference type="SAM" id="MobiDB-lite"/>
    </source>
</evidence>
<dbReference type="Pfam" id="PF11533">
    <property type="entry name" value="AtzH-like"/>
    <property type="match status" value="1"/>
</dbReference>